<organism evidence="9 10">
    <name type="scientific">Aspergillus carbonarius (strain ITEM 5010)</name>
    <dbReference type="NCBI Taxonomy" id="602072"/>
    <lineage>
        <taxon>Eukaryota</taxon>
        <taxon>Fungi</taxon>
        <taxon>Dikarya</taxon>
        <taxon>Ascomycota</taxon>
        <taxon>Pezizomycotina</taxon>
        <taxon>Eurotiomycetes</taxon>
        <taxon>Eurotiomycetidae</taxon>
        <taxon>Eurotiales</taxon>
        <taxon>Aspergillaceae</taxon>
        <taxon>Aspergillus</taxon>
        <taxon>Aspergillus subgen. Circumdati</taxon>
    </lineage>
</organism>
<reference evidence="10" key="1">
    <citation type="journal article" date="2017" name="Genome Biol.">
        <title>Comparative genomics reveals high biological diversity and specific adaptations in the industrially and medically important fungal genus Aspergillus.</title>
        <authorList>
            <person name="de Vries R.P."/>
            <person name="Riley R."/>
            <person name="Wiebenga A."/>
            <person name="Aguilar-Osorio G."/>
            <person name="Amillis S."/>
            <person name="Uchima C.A."/>
            <person name="Anderluh G."/>
            <person name="Asadollahi M."/>
            <person name="Askin M."/>
            <person name="Barry K."/>
            <person name="Battaglia E."/>
            <person name="Bayram O."/>
            <person name="Benocci T."/>
            <person name="Braus-Stromeyer S.A."/>
            <person name="Caldana C."/>
            <person name="Canovas D."/>
            <person name="Cerqueira G.C."/>
            <person name="Chen F."/>
            <person name="Chen W."/>
            <person name="Choi C."/>
            <person name="Clum A."/>
            <person name="Dos Santos R.A."/>
            <person name="Damasio A.R."/>
            <person name="Diallinas G."/>
            <person name="Emri T."/>
            <person name="Fekete E."/>
            <person name="Flipphi M."/>
            <person name="Freyberg S."/>
            <person name="Gallo A."/>
            <person name="Gournas C."/>
            <person name="Habgood R."/>
            <person name="Hainaut M."/>
            <person name="Harispe M.L."/>
            <person name="Henrissat B."/>
            <person name="Hilden K.S."/>
            <person name="Hope R."/>
            <person name="Hossain A."/>
            <person name="Karabika E."/>
            <person name="Karaffa L."/>
            <person name="Karanyi Z."/>
            <person name="Krasevec N."/>
            <person name="Kuo A."/>
            <person name="Kusch H."/>
            <person name="LaButti K."/>
            <person name="Lagendijk E.L."/>
            <person name="Lapidus A."/>
            <person name="Levasseur A."/>
            <person name="Lindquist E."/>
            <person name="Lipzen A."/>
            <person name="Logrieco A.F."/>
            <person name="MacCabe A."/>
            <person name="Maekelae M.R."/>
            <person name="Malavazi I."/>
            <person name="Melin P."/>
            <person name="Meyer V."/>
            <person name="Mielnichuk N."/>
            <person name="Miskei M."/>
            <person name="Molnar A.P."/>
            <person name="Mule G."/>
            <person name="Ngan C.Y."/>
            <person name="Orejas M."/>
            <person name="Orosz E."/>
            <person name="Ouedraogo J.P."/>
            <person name="Overkamp K.M."/>
            <person name="Park H.-S."/>
            <person name="Perrone G."/>
            <person name="Piumi F."/>
            <person name="Punt P.J."/>
            <person name="Ram A.F."/>
            <person name="Ramon A."/>
            <person name="Rauscher S."/>
            <person name="Record E."/>
            <person name="Riano-Pachon D.M."/>
            <person name="Robert V."/>
            <person name="Roehrig J."/>
            <person name="Ruller R."/>
            <person name="Salamov A."/>
            <person name="Salih N.S."/>
            <person name="Samson R.A."/>
            <person name="Sandor E."/>
            <person name="Sanguinetti M."/>
            <person name="Schuetze T."/>
            <person name="Sepcic K."/>
            <person name="Shelest E."/>
            <person name="Sherlock G."/>
            <person name="Sophianopoulou V."/>
            <person name="Squina F.M."/>
            <person name="Sun H."/>
            <person name="Susca A."/>
            <person name="Todd R.B."/>
            <person name="Tsang A."/>
            <person name="Unkles S.E."/>
            <person name="van de Wiele N."/>
            <person name="van Rossen-Uffink D."/>
            <person name="Oliveira J.V."/>
            <person name="Vesth T.C."/>
            <person name="Visser J."/>
            <person name="Yu J.-H."/>
            <person name="Zhou M."/>
            <person name="Andersen M.R."/>
            <person name="Archer D.B."/>
            <person name="Baker S.E."/>
            <person name="Benoit I."/>
            <person name="Brakhage A.A."/>
            <person name="Braus G.H."/>
            <person name="Fischer R."/>
            <person name="Frisvad J.C."/>
            <person name="Goldman G.H."/>
            <person name="Houbraken J."/>
            <person name="Oakley B."/>
            <person name="Pocsi I."/>
            <person name="Scazzocchio C."/>
            <person name="Seiboth B."/>
            <person name="vanKuyk P.A."/>
            <person name="Wortman J."/>
            <person name="Dyer P.S."/>
            <person name="Grigoriev I.V."/>
        </authorList>
    </citation>
    <scope>NUCLEOTIDE SEQUENCE [LARGE SCALE GENOMIC DNA]</scope>
    <source>
        <strain evidence="10">ITEM 5010</strain>
    </source>
</reference>
<dbReference type="OMA" id="EMQYDEC"/>
<dbReference type="GO" id="GO:0016705">
    <property type="term" value="F:oxidoreductase activity, acting on paired donors, with incorporation or reduction of molecular oxygen"/>
    <property type="evidence" value="ECO:0007669"/>
    <property type="project" value="InterPro"/>
</dbReference>
<proteinExistence type="inferred from homology"/>
<dbReference type="Proteomes" id="UP000188318">
    <property type="component" value="Unassembled WGS sequence"/>
</dbReference>
<dbReference type="PROSITE" id="PS00086">
    <property type="entry name" value="CYTOCHROME_P450"/>
    <property type="match status" value="1"/>
</dbReference>
<dbReference type="Gene3D" id="1.10.630.10">
    <property type="entry name" value="Cytochrome P450"/>
    <property type="match status" value="1"/>
</dbReference>
<keyword evidence="3 7" id="KW-0479">Metal-binding</keyword>
<evidence type="ECO:0000256" key="7">
    <source>
        <dbReference type="PIRSR" id="PIRSR602401-1"/>
    </source>
</evidence>
<dbReference type="InterPro" id="IPR001128">
    <property type="entry name" value="Cyt_P450"/>
</dbReference>
<comment type="cofactor">
    <cofactor evidence="1 7">
        <name>heme</name>
        <dbReference type="ChEBI" id="CHEBI:30413"/>
    </cofactor>
</comment>
<dbReference type="OrthoDB" id="3934656at2759"/>
<dbReference type="InterPro" id="IPR017972">
    <property type="entry name" value="Cyt_P450_CS"/>
</dbReference>
<comment type="similarity">
    <text evidence="2 8">Belongs to the cytochrome P450 family.</text>
</comment>
<dbReference type="InterPro" id="IPR036396">
    <property type="entry name" value="Cyt_P450_sf"/>
</dbReference>
<accession>A0A1R3S256</accession>
<evidence type="ECO:0008006" key="11">
    <source>
        <dbReference type="Google" id="ProtNLM"/>
    </source>
</evidence>
<feature type="binding site" description="axial binding residue" evidence="7">
    <location>
        <position position="458"/>
    </location>
    <ligand>
        <name>heme</name>
        <dbReference type="ChEBI" id="CHEBI:30413"/>
    </ligand>
    <ligandPart>
        <name>Fe</name>
        <dbReference type="ChEBI" id="CHEBI:18248"/>
    </ligandPart>
</feature>
<evidence type="ECO:0000256" key="2">
    <source>
        <dbReference type="ARBA" id="ARBA00010617"/>
    </source>
</evidence>
<dbReference type="GO" id="GO:0004497">
    <property type="term" value="F:monooxygenase activity"/>
    <property type="evidence" value="ECO:0007669"/>
    <property type="project" value="UniProtKB-KW"/>
</dbReference>
<dbReference type="GO" id="GO:0020037">
    <property type="term" value="F:heme binding"/>
    <property type="evidence" value="ECO:0007669"/>
    <property type="project" value="InterPro"/>
</dbReference>
<evidence type="ECO:0000256" key="1">
    <source>
        <dbReference type="ARBA" id="ARBA00001971"/>
    </source>
</evidence>
<dbReference type="VEuPathDB" id="FungiDB:ASPCADRAFT_125782"/>
<dbReference type="InterPro" id="IPR002401">
    <property type="entry name" value="Cyt_P450_E_grp-I"/>
</dbReference>
<dbReference type="GO" id="GO:0005506">
    <property type="term" value="F:iron ion binding"/>
    <property type="evidence" value="ECO:0007669"/>
    <property type="project" value="InterPro"/>
</dbReference>
<dbReference type="SUPFAM" id="SSF48264">
    <property type="entry name" value="Cytochrome P450"/>
    <property type="match status" value="1"/>
</dbReference>
<dbReference type="PANTHER" id="PTHR24305:SF235">
    <property type="entry name" value="CYTOCHROME P450 MONOOXYGENASE APDB-RELATED"/>
    <property type="match status" value="1"/>
</dbReference>
<dbReference type="Pfam" id="PF00067">
    <property type="entry name" value="p450"/>
    <property type="match status" value="2"/>
</dbReference>
<sequence length="511" mass="57156">MNTFRSTMASLIPILAQLAAVSLVIRVVYLCYFHPLARYPGPFWARFTNLWRFLTFLGGHHHLSEQQLHEKYGRVVRVAPDWLSFSSLEDFDAIYGFNKSVEKGDFFTFGRGSSQREASIFSTKSNSLHRQKKRKVFGPALSSAKVGKYESVITKHVVVLLSRLESSRRPADDRIAAVNVAPLMSQFALDTMLEILFGPAVASHPYTDSAVAGDICSQLRKMTKTAWSFSLWPVYGWVMNSRPVNALPRRPAYQEKGVPTGMAGLMAAGHISIMQNPESIARTLQPGIVKSWLEVPVDDANRMTQGEVLAEAMNMVFAGPGSIAAAVTAIVYQLGLKEGQFWQGKLRKEAVPFDNTMAASIPLELQAVIKETIRLRAVFPTAFPRVIQPGAERVIPSLSSPLPVGTTVSANTYVLGRSRELWGDDVDEWNPQRWLGDDEHRRQMETKFVAFSKGPRGCIGRDLALLVLAKAVMALLQQWQIRSVGQLEGRSWLEMQYDDCWLELDRLNPAW</sequence>
<keyword evidence="7 8" id="KW-0349">Heme</keyword>
<keyword evidence="5 7" id="KW-0408">Iron</keyword>
<evidence type="ECO:0000313" key="10">
    <source>
        <dbReference type="Proteomes" id="UP000188318"/>
    </source>
</evidence>
<protein>
    <recommendedName>
        <fullName evidence="11">Cytochrome P450 pisatin demethylase</fullName>
    </recommendedName>
</protein>
<dbReference type="AlphaFoldDB" id="A0A1R3S256"/>
<evidence type="ECO:0000256" key="8">
    <source>
        <dbReference type="RuleBase" id="RU000461"/>
    </source>
</evidence>
<evidence type="ECO:0000256" key="4">
    <source>
        <dbReference type="ARBA" id="ARBA00023002"/>
    </source>
</evidence>
<dbReference type="PRINTS" id="PR00463">
    <property type="entry name" value="EP450I"/>
</dbReference>
<evidence type="ECO:0000256" key="5">
    <source>
        <dbReference type="ARBA" id="ARBA00023004"/>
    </source>
</evidence>
<dbReference type="PANTHER" id="PTHR24305">
    <property type="entry name" value="CYTOCHROME P450"/>
    <property type="match status" value="1"/>
</dbReference>
<gene>
    <name evidence="9" type="ORF">ASPCADRAFT_125782</name>
</gene>
<keyword evidence="10" id="KW-1185">Reference proteome</keyword>
<dbReference type="GO" id="GO:0044550">
    <property type="term" value="P:secondary metabolite biosynthetic process"/>
    <property type="evidence" value="ECO:0007669"/>
    <property type="project" value="UniProtKB-ARBA"/>
</dbReference>
<dbReference type="STRING" id="602072.A0A1R3S256"/>
<evidence type="ECO:0000313" key="9">
    <source>
        <dbReference type="EMBL" id="OOG00772.1"/>
    </source>
</evidence>
<dbReference type="InterPro" id="IPR050121">
    <property type="entry name" value="Cytochrome_P450_monoxygenase"/>
</dbReference>
<name>A0A1R3S256_ASPC5</name>
<keyword evidence="6 8" id="KW-0503">Monooxygenase</keyword>
<evidence type="ECO:0000256" key="3">
    <source>
        <dbReference type="ARBA" id="ARBA00022723"/>
    </source>
</evidence>
<keyword evidence="4 8" id="KW-0560">Oxidoreductase</keyword>
<evidence type="ECO:0000256" key="6">
    <source>
        <dbReference type="ARBA" id="ARBA00023033"/>
    </source>
</evidence>
<dbReference type="EMBL" id="KV907493">
    <property type="protein sequence ID" value="OOG00772.1"/>
    <property type="molecule type" value="Genomic_DNA"/>
</dbReference>